<evidence type="ECO:0000256" key="1">
    <source>
        <dbReference type="ARBA" id="ARBA00009091"/>
    </source>
</evidence>
<dbReference type="PROSITE" id="PS51257">
    <property type="entry name" value="PROKAR_LIPOPROTEIN"/>
    <property type="match status" value="1"/>
</dbReference>
<keyword evidence="6" id="KW-1185">Reference proteome</keyword>
<protein>
    <recommendedName>
        <fullName evidence="2">Type IV secretion system putative lipoprotein virB7</fullName>
    </recommendedName>
</protein>
<dbReference type="SMART" id="SM00935">
    <property type="entry name" value="OmpH"/>
    <property type="match status" value="1"/>
</dbReference>
<sequence length="208" mass="23029">MKRILIAVSAALLLAACNNKNSASTAGGAVTGADSSQSAVAAGGDIAYFNIDSLVSRYDMYIDLRAAYEQKAKKADTELTSKGRSLENDVRDYQDKIQKGLVTRSQAQSIEENLNKKQQSFMQHRDQVMSELAEEEQVMLNRIHYSITEYLKEFNSDYRYKMILSSSTTGPVLNADPSLDLTQIILEGLNKKYAAEKPEETPKSVTGK</sequence>
<evidence type="ECO:0000256" key="2">
    <source>
        <dbReference type="ARBA" id="ARBA00017922"/>
    </source>
</evidence>
<dbReference type="Proteomes" id="UP001059295">
    <property type="component" value="Chromosome"/>
</dbReference>
<feature type="signal peptide" evidence="4">
    <location>
        <begin position="1"/>
        <end position="22"/>
    </location>
</feature>
<dbReference type="PANTHER" id="PTHR35089:SF1">
    <property type="entry name" value="CHAPERONE PROTEIN SKP"/>
    <property type="match status" value="1"/>
</dbReference>
<dbReference type="GeneID" id="82892015"/>
<comment type="similarity">
    <text evidence="1">Belongs to the Skp family.</text>
</comment>
<proteinExistence type="inferred from homology"/>
<organism evidence="5 6">
    <name type="scientific">Alistipes ihumii AP11</name>
    <dbReference type="NCBI Taxonomy" id="1211813"/>
    <lineage>
        <taxon>Bacteria</taxon>
        <taxon>Pseudomonadati</taxon>
        <taxon>Bacteroidota</taxon>
        <taxon>Bacteroidia</taxon>
        <taxon>Bacteroidales</taxon>
        <taxon>Rikenellaceae</taxon>
        <taxon>Alistipes</taxon>
    </lineage>
</organism>
<dbReference type="RefSeq" id="WP_019245756.1">
    <property type="nucleotide sequence ID" value="NZ_CAPH01000009.1"/>
</dbReference>
<dbReference type="EMBL" id="CP102294">
    <property type="protein sequence ID" value="UWN56922.1"/>
    <property type="molecule type" value="Genomic_DNA"/>
</dbReference>
<reference evidence="5" key="1">
    <citation type="journal article" date="2022" name="Cell">
        <title>Design, construction, and in vivo augmentation of a complex gut microbiome.</title>
        <authorList>
            <person name="Cheng A.G."/>
            <person name="Ho P.Y."/>
            <person name="Aranda-Diaz A."/>
            <person name="Jain S."/>
            <person name="Yu F.B."/>
            <person name="Meng X."/>
            <person name="Wang M."/>
            <person name="Iakiviak M."/>
            <person name="Nagashima K."/>
            <person name="Zhao A."/>
            <person name="Murugkar P."/>
            <person name="Patil A."/>
            <person name="Atabakhsh K."/>
            <person name="Weakley A."/>
            <person name="Yan J."/>
            <person name="Brumbaugh A.R."/>
            <person name="Higginbottom S."/>
            <person name="Dimas A."/>
            <person name="Shiver A.L."/>
            <person name="Deutschbauer A."/>
            <person name="Neff N."/>
            <person name="Sonnenburg J.L."/>
            <person name="Huang K.C."/>
            <person name="Fischbach M.A."/>
        </authorList>
    </citation>
    <scope>NUCLEOTIDE SEQUENCE</scope>
    <source>
        <strain evidence="5">AP11</strain>
    </source>
</reference>
<evidence type="ECO:0000313" key="6">
    <source>
        <dbReference type="Proteomes" id="UP001059295"/>
    </source>
</evidence>
<evidence type="ECO:0000256" key="3">
    <source>
        <dbReference type="ARBA" id="ARBA00022729"/>
    </source>
</evidence>
<keyword evidence="3 4" id="KW-0732">Signal</keyword>
<gene>
    <name evidence="5" type="ORF">NQ491_09735</name>
</gene>
<dbReference type="InterPro" id="IPR024930">
    <property type="entry name" value="Skp_dom_sf"/>
</dbReference>
<feature type="chain" id="PRO_5046289256" description="Type IV secretion system putative lipoprotein virB7" evidence="4">
    <location>
        <begin position="23"/>
        <end position="208"/>
    </location>
</feature>
<dbReference type="Gene3D" id="3.30.910.20">
    <property type="entry name" value="Skp domain"/>
    <property type="match status" value="1"/>
</dbReference>
<evidence type="ECO:0000256" key="4">
    <source>
        <dbReference type="SAM" id="SignalP"/>
    </source>
</evidence>
<dbReference type="InterPro" id="IPR012640">
    <property type="entry name" value="Membr_lipoprot_lipid_attach_CS"/>
</dbReference>
<dbReference type="Pfam" id="PF03938">
    <property type="entry name" value="OmpH"/>
    <property type="match status" value="1"/>
</dbReference>
<dbReference type="PANTHER" id="PTHR35089">
    <property type="entry name" value="CHAPERONE PROTEIN SKP"/>
    <property type="match status" value="1"/>
</dbReference>
<name>A0ABY5UY69_9BACT</name>
<accession>A0ABY5UY69</accession>
<dbReference type="Pfam" id="PF08139">
    <property type="entry name" value="LPAM_1"/>
    <property type="match status" value="1"/>
</dbReference>
<evidence type="ECO:0000313" key="5">
    <source>
        <dbReference type="EMBL" id="UWN56922.1"/>
    </source>
</evidence>
<dbReference type="SUPFAM" id="SSF111384">
    <property type="entry name" value="OmpH-like"/>
    <property type="match status" value="1"/>
</dbReference>
<dbReference type="InterPro" id="IPR005632">
    <property type="entry name" value="Chaperone_Skp"/>
</dbReference>